<feature type="transmembrane region" description="Helical" evidence="2">
    <location>
        <begin position="386"/>
        <end position="405"/>
    </location>
</feature>
<feature type="transmembrane region" description="Helical" evidence="2">
    <location>
        <begin position="417"/>
        <end position="438"/>
    </location>
</feature>
<reference evidence="3 4" key="1">
    <citation type="journal article" date="2019" name="Int. J. Syst. Evol. Microbiol.">
        <title>The Global Catalogue of Microorganisms (GCM) 10K type strain sequencing project: providing services to taxonomists for standard genome sequencing and annotation.</title>
        <authorList>
            <consortium name="The Broad Institute Genomics Platform"/>
            <consortium name="The Broad Institute Genome Sequencing Center for Infectious Disease"/>
            <person name="Wu L."/>
            <person name="Ma J."/>
        </authorList>
    </citation>
    <scope>NUCLEOTIDE SEQUENCE [LARGE SCALE GENOMIC DNA]</scope>
    <source>
        <strain evidence="3 4">JCM 16328</strain>
    </source>
</reference>
<evidence type="ECO:0000256" key="2">
    <source>
        <dbReference type="SAM" id="Phobius"/>
    </source>
</evidence>
<dbReference type="Proteomes" id="UP001500420">
    <property type="component" value="Unassembled WGS sequence"/>
</dbReference>
<keyword evidence="2" id="KW-0812">Transmembrane</keyword>
<evidence type="ECO:0008006" key="5">
    <source>
        <dbReference type="Google" id="ProtNLM"/>
    </source>
</evidence>
<protein>
    <recommendedName>
        <fullName evidence="5">Yip1 domain-containing protein</fullName>
    </recommendedName>
</protein>
<feature type="transmembrane region" description="Helical" evidence="2">
    <location>
        <begin position="444"/>
        <end position="461"/>
    </location>
</feature>
<keyword evidence="2" id="KW-0472">Membrane</keyword>
<dbReference type="EMBL" id="BAAADV010000001">
    <property type="protein sequence ID" value="GAA0664544.1"/>
    <property type="molecule type" value="Genomic_DNA"/>
</dbReference>
<feature type="transmembrane region" description="Helical" evidence="2">
    <location>
        <begin position="305"/>
        <end position="324"/>
    </location>
</feature>
<gene>
    <name evidence="3" type="ORF">GCM10009020_06810</name>
</gene>
<organism evidence="3 4">
    <name type="scientific">Natronoarchaeum mannanilyticum</name>
    <dbReference type="NCBI Taxonomy" id="926360"/>
    <lineage>
        <taxon>Archaea</taxon>
        <taxon>Methanobacteriati</taxon>
        <taxon>Methanobacteriota</taxon>
        <taxon>Stenosarchaea group</taxon>
        <taxon>Halobacteria</taxon>
        <taxon>Halobacteriales</taxon>
        <taxon>Natronoarchaeaceae</taxon>
    </lineage>
</organism>
<keyword evidence="2" id="KW-1133">Transmembrane helix</keyword>
<feature type="transmembrane region" description="Helical" evidence="2">
    <location>
        <begin position="468"/>
        <end position="486"/>
    </location>
</feature>
<proteinExistence type="predicted"/>
<name>A0AAV3T6B5_9EURY</name>
<keyword evidence="4" id="KW-1185">Reference proteome</keyword>
<feature type="transmembrane region" description="Helical" evidence="2">
    <location>
        <begin position="344"/>
        <end position="366"/>
    </location>
</feature>
<dbReference type="AlphaFoldDB" id="A0AAV3T6B5"/>
<feature type="region of interest" description="Disordered" evidence="1">
    <location>
        <begin position="103"/>
        <end position="125"/>
    </location>
</feature>
<evidence type="ECO:0000313" key="3">
    <source>
        <dbReference type="EMBL" id="GAA0664544.1"/>
    </source>
</evidence>
<evidence type="ECO:0000256" key="1">
    <source>
        <dbReference type="SAM" id="MobiDB-lite"/>
    </source>
</evidence>
<evidence type="ECO:0000313" key="4">
    <source>
        <dbReference type="Proteomes" id="UP001500420"/>
    </source>
</evidence>
<sequence length="487" mass="51524">MRSVAVPAVVVDTNRLVVLALAAVVLVAVAAGAGAVSFTDETGAQYHPDRDVQLVETSNGTALWPYTSRARAFPSKTLSINVVVYGDAADVRHALVARTDADWNETASDQSDLDPDAAPPGPNGTAVAWESARGATRYTYVANVAREDGTPAGYWMAESGQFHDGDYLGSRYHVRLYEPIDDEERWVAMQAHQEHWDWFGLRHSVDSNERAQQYVEADFMGQPFVDSVSREYYATSDPLDTDGWVTEIELRGGAVRLPNATEGEADASENSTADGALATAAVPATAQLLVGVPLAALPGVGVPQVGGILALAALAAGLVGALTASAPVSPDRISRTLSRSRERLVAVAADVDLRYLVLFGATLSVLLFVRTTGIYLEQVLPGSPKLVVALCYPLVPVGVPLVAYLPARGLDEFRCFVVASTGVALGITVDYALLGVAVLPVETLVHRLGVVLAVGLLAAGAAEKGQSLRLGALLWVAVVFAPLVRWF</sequence>
<accession>A0AAV3T6B5</accession>
<comment type="caution">
    <text evidence="3">The sequence shown here is derived from an EMBL/GenBank/DDBJ whole genome shotgun (WGS) entry which is preliminary data.</text>
</comment>